<dbReference type="Gene3D" id="3.30.40.10">
    <property type="entry name" value="Zinc/RING finger domain, C3HC4 (zinc finger)"/>
    <property type="match status" value="1"/>
</dbReference>
<proteinExistence type="predicted"/>
<accession>A0A811KS20</accession>
<keyword evidence="1 3" id="KW-0479">Metal-binding</keyword>
<evidence type="ECO:0000313" key="7">
    <source>
        <dbReference type="EMBL" id="CAD5218511.1"/>
    </source>
</evidence>
<dbReference type="Proteomes" id="UP000614601">
    <property type="component" value="Unassembled WGS sequence"/>
</dbReference>
<evidence type="ECO:0000256" key="3">
    <source>
        <dbReference type="PROSITE-ProRule" id="PRU00175"/>
    </source>
</evidence>
<gene>
    <name evidence="7" type="ORF">BOKJ2_LOCUS7721</name>
</gene>
<feature type="domain" description="RING-type" evidence="6">
    <location>
        <begin position="77"/>
        <end position="121"/>
    </location>
</feature>
<dbReference type="PROSITE" id="PS50089">
    <property type="entry name" value="ZF_RING_2"/>
    <property type="match status" value="1"/>
</dbReference>
<name>A0A811KS20_9BILA</name>
<keyword evidence="8" id="KW-1185">Reference proteome</keyword>
<evidence type="ECO:0000256" key="1">
    <source>
        <dbReference type="ARBA" id="ARBA00022771"/>
    </source>
</evidence>
<dbReference type="EMBL" id="CAJFDH010000004">
    <property type="protein sequence ID" value="CAD5218511.1"/>
    <property type="molecule type" value="Genomic_DNA"/>
</dbReference>
<dbReference type="InterPro" id="IPR013083">
    <property type="entry name" value="Znf_RING/FYVE/PHD"/>
</dbReference>
<dbReference type="AlphaFoldDB" id="A0A811KS20"/>
<feature type="transmembrane region" description="Helical" evidence="5">
    <location>
        <begin position="318"/>
        <end position="337"/>
    </location>
</feature>
<keyword evidence="4" id="KW-0175">Coiled coil</keyword>
<dbReference type="EMBL" id="CAJFCW020000004">
    <property type="protein sequence ID" value="CAG9110781.1"/>
    <property type="molecule type" value="Genomic_DNA"/>
</dbReference>
<evidence type="ECO:0000256" key="4">
    <source>
        <dbReference type="SAM" id="Coils"/>
    </source>
</evidence>
<keyword evidence="5" id="KW-1133">Transmembrane helix</keyword>
<comment type="caution">
    <text evidence="7">The sequence shown here is derived from an EMBL/GenBank/DDBJ whole genome shotgun (WGS) entry which is preliminary data.</text>
</comment>
<dbReference type="InterPro" id="IPR001841">
    <property type="entry name" value="Znf_RING"/>
</dbReference>
<keyword evidence="5" id="KW-0472">Membrane</keyword>
<keyword evidence="2" id="KW-0862">Zinc</keyword>
<evidence type="ECO:0000256" key="2">
    <source>
        <dbReference type="ARBA" id="ARBA00022833"/>
    </source>
</evidence>
<keyword evidence="1 3" id="KW-0863">Zinc-finger</keyword>
<dbReference type="Proteomes" id="UP000783686">
    <property type="component" value="Unassembled WGS sequence"/>
</dbReference>
<protein>
    <recommendedName>
        <fullName evidence="6">RING-type domain-containing protein</fullName>
    </recommendedName>
</protein>
<organism evidence="7 8">
    <name type="scientific">Bursaphelenchus okinawaensis</name>
    <dbReference type="NCBI Taxonomy" id="465554"/>
    <lineage>
        <taxon>Eukaryota</taxon>
        <taxon>Metazoa</taxon>
        <taxon>Ecdysozoa</taxon>
        <taxon>Nematoda</taxon>
        <taxon>Chromadorea</taxon>
        <taxon>Rhabditida</taxon>
        <taxon>Tylenchina</taxon>
        <taxon>Tylenchomorpha</taxon>
        <taxon>Aphelenchoidea</taxon>
        <taxon>Aphelenchoididae</taxon>
        <taxon>Bursaphelenchus</taxon>
    </lineage>
</organism>
<sequence>MPSRRIMPQNQVFANGPPTRMLLPVPGQRGSVPVNVPRSSDILYIQRLSRVSDEQRLFLDLKIKFQTVTERFTGATCSICYEDTKAEAIKCLHCKKYVACVECATNWIWIEAASPSCPCCRGDWKDLKKGVVKIIQKPSLMISAMDTEIMLVKQLLNEKRTQLVESNKRKANLAKEVKTLKENAAADKEKVDDLQQKLSKQHLTAQKLREEKTKIQKEMEKVKQDLEKAKSTASRLPLVELPSAQRPTKASAAKAQKKKPAVSKGALENVTWNSNLENVHQNNNLDVHIPNEMLSTSTQTSERTPIKSSAIYTNNNHIIVYGFIITSLVLIIIMLIIKYV</sequence>
<keyword evidence="5" id="KW-0812">Transmembrane</keyword>
<evidence type="ECO:0000259" key="6">
    <source>
        <dbReference type="PROSITE" id="PS50089"/>
    </source>
</evidence>
<evidence type="ECO:0000256" key="5">
    <source>
        <dbReference type="SAM" id="Phobius"/>
    </source>
</evidence>
<feature type="coiled-coil region" evidence="4">
    <location>
        <begin position="156"/>
        <end position="232"/>
    </location>
</feature>
<dbReference type="GO" id="GO:0008270">
    <property type="term" value="F:zinc ion binding"/>
    <property type="evidence" value="ECO:0007669"/>
    <property type="project" value="UniProtKB-KW"/>
</dbReference>
<reference evidence="7" key="1">
    <citation type="submission" date="2020-09" db="EMBL/GenBank/DDBJ databases">
        <authorList>
            <person name="Kikuchi T."/>
        </authorList>
    </citation>
    <scope>NUCLEOTIDE SEQUENCE</scope>
    <source>
        <strain evidence="7">SH1</strain>
    </source>
</reference>
<dbReference type="SUPFAM" id="SSF57850">
    <property type="entry name" value="RING/U-box"/>
    <property type="match status" value="1"/>
</dbReference>
<evidence type="ECO:0000313" key="8">
    <source>
        <dbReference type="Proteomes" id="UP000614601"/>
    </source>
</evidence>